<organism evidence="2 3">
    <name type="scientific">Gulosibacter molinativorax</name>
    <dbReference type="NCBI Taxonomy" id="256821"/>
    <lineage>
        <taxon>Bacteria</taxon>
        <taxon>Bacillati</taxon>
        <taxon>Actinomycetota</taxon>
        <taxon>Actinomycetes</taxon>
        <taxon>Micrococcales</taxon>
        <taxon>Microbacteriaceae</taxon>
        <taxon>Gulosibacter</taxon>
    </lineage>
</organism>
<proteinExistence type="predicted"/>
<reference evidence="2" key="1">
    <citation type="submission" date="2018-03" db="EMBL/GenBank/DDBJ databases">
        <authorList>
            <person name="Nunes O.C."/>
            <person name="Lopes A.R."/>
            <person name="Froufe H."/>
            <person name="Munoz-Merida A."/>
            <person name="Barroso C."/>
            <person name="Egas C."/>
        </authorList>
    </citation>
    <scope>NUCLEOTIDE SEQUENCE</scope>
    <source>
        <strain evidence="2">ON4</strain>
    </source>
</reference>
<reference evidence="2" key="2">
    <citation type="journal article" date="2022" name="Sci. Rep.">
        <title>In silico prediction of the enzymes involved in the degradation of the herbicide molinate by Gulosibacter molinativorax ON4T.</title>
        <authorList>
            <person name="Lopes A.R."/>
            <person name="Bunin E."/>
            <person name="Viana A.T."/>
            <person name="Froufe H."/>
            <person name="Munoz-Merida A."/>
            <person name="Pinho D."/>
            <person name="Figueiredo J."/>
            <person name="Barroso C."/>
            <person name="Vaz-Moreira I."/>
            <person name="Bellanger X."/>
            <person name="Egas C."/>
            <person name="Nunes O.C."/>
        </authorList>
    </citation>
    <scope>NUCLEOTIDE SEQUENCE</scope>
    <source>
        <strain evidence="2">ON4</strain>
    </source>
</reference>
<sequence>MQALRQSIPNNLQPPVDRSHDEPRVPWHSTVIEAVAIFHDTLAPSEKAISDAFDHALEQIRQLQRAFYVATKYPTPLVTREQLPSFVPQLRRIVRASNSGFPGQEGIFLVHFNTARGSTFTEPLTDTEERSFRAVLQAPDRPFFDYADLRRDAVVALEYYGNYRDAVLTAATASEVLLDTLLICLDWEDQRTPEEAAQQFQDARMISSRVKALYDRRLKGRWEIGGSGPIATWYKDTMLLRNRIVHGGFSPSSELAQKAIDGVALLESFVTDQLTKPQILSSYLHTAYSLVGYPGLERRNLLSKRRLEVLEPIIEDSDWSDRLTRYRTAVAMDRERRDDALPAPDVASARLQLIVNPDANRSWALWSKETGLAAEVLEAEALSTLSDESRENLDSHREQFEREAKEQAIVVDVKRNSGPVVQGEWVLEYHLIPTLSVMRAYEGDSTLKG</sequence>
<dbReference type="Proteomes" id="UP001170379">
    <property type="component" value="Unassembled WGS sequence"/>
</dbReference>
<evidence type="ECO:0008006" key="4">
    <source>
        <dbReference type="Google" id="ProtNLM"/>
    </source>
</evidence>
<name>A0ABT7CC50_9MICO</name>
<protein>
    <recommendedName>
        <fullName evidence="4">Apea-like HEPN domain-containing protein</fullName>
    </recommendedName>
</protein>
<gene>
    <name evidence="2" type="ORF">C7K25_15510</name>
</gene>
<feature type="compositionally biased region" description="Polar residues" evidence="1">
    <location>
        <begin position="1"/>
        <end position="13"/>
    </location>
</feature>
<comment type="caution">
    <text evidence="2">The sequence shown here is derived from an EMBL/GenBank/DDBJ whole genome shotgun (WGS) entry which is preliminary data.</text>
</comment>
<feature type="region of interest" description="Disordered" evidence="1">
    <location>
        <begin position="1"/>
        <end position="23"/>
    </location>
</feature>
<evidence type="ECO:0000256" key="1">
    <source>
        <dbReference type="SAM" id="MobiDB-lite"/>
    </source>
</evidence>
<accession>A0ABT7CC50</accession>
<keyword evidence="3" id="KW-1185">Reference proteome</keyword>
<evidence type="ECO:0000313" key="3">
    <source>
        <dbReference type="Proteomes" id="UP001170379"/>
    </source>
</evidence>
<dbReference type="EMBL" id="PXVD01000045">
    <property type="protein sequence ID" value="MDJ1372745.1"/>
    <property type="molecule type" value="Genomic_DNA"/>
</dbReference>
<evidence type="ECO:0000313" key="2">
    <source>
        <dbReference type="EMBL" id="MDJ1372745.1"/>
    </source>
</evidence>